<dbReference type="EMBL" id="GBRH01201427">
    <property type="protein sequence ID" value="JAD96468.1"/>
    <property type="molecule type" value="Transcribed_RNA"/>
</dbReference>
<organism evidence="2">
    <name type="scientific">Arundo donax</name>
    <name type="common">Giant reed</name>
    <name type="synonym">Donax arundinaceus</name>
    <dbReference type="NCBI Taxonomy" id="35708"/>
    <lineage>
        <taxon>Eukaryota</taxon>
        <taxon>Viridiplantae</taxon>
        <taxon>Streptophyta</taxon>
        <taxon>Embryophyta</taxon>
        <taxon>Tracheophyta</taxon>
        <taxon>Spermatophyta</taxon>
        <taxon>Magnoliopsida</taxon>
        <taxon>Liliopsida</taxon>
        <taxon>Poales</taxon>
        <taxon>Poaceae</taxon>
        <taxon>PACMAD clade</taxon>
        <taxon>Arundinoideae</taxon>
        <taxon>Arundineae</taxon>
        <taxon>Arundo</taxon>
    </lineage>
</organism>
<feature type="signal peptide" evidence="1">
    <location>
        <begin position="1"/>
        <end position="24"/>
    </location>
</feature>
<dbReference type="AlphaFoldDB" id="A0A0A9EBQ5"/>
<evidence type="ECO:0000256" key="1">
    <source>
        <dbReference type="SAM" id="SignalP"/>
    </source>
</evidence>
<protein>
    <submittedName>
        <fullName evidence="2">Uncharacterized protein</fullName>
    </submittedName>
</protein>
<accession>A0A0A9EBQ5</accession>
<keyword evidence="1" id="KW-0732">Signal</keyword>
<sequence>MVSLLVMFFCHQLFVSIPLYKARSLNLVWYYATVFPPRTTIP</sequence>
<evidence type="ECO:0000313" key="2">
    <source>
        <dbReference type="EMBL" id="JAD96468.1"/>
    </source>
</evidence>
<reference evidence="2" key="2">
    <citation type="journal article" date="2015" name="Data Brief">
        <title>Shoot transcriptome of the giant reed, Arundo donax.</title>
        <authorList>
            <person name="Barrero R.A."/>
            <person name="Guerrero F.D."/>
            <person name="Moolhuijzen P."/>
            <person name="Goolsby J.A."/>
            <person name="Tidwell J."/>
            <person name="Bellgard S.E."/>
            <person name="Bellgard M.I."/>
        </authorList>
    </citation>
    <scope>NUCLEOTIDE SEQUENCE</scope>
    <source>
        <tissue evidence="2">Shoot tissue taken approximately 20 cm above the soil surface</tissue>
    </source>
</reference>
<name>A0A0A9EBQ5_ARUDO</name>
<feature type="chain" id="PRO_5002046858" evidence="1">
    <location>
        <begin position="25"/>
        <end position="42"/>
    </location>
</feature>
<reference evidence="2" key="1">
    <citation type="submission" date="2014-09" db="EMBL/GenBank/DDBJ databases">
        <authorList>
            <person name="Magalhaes I.L.F."/>
            <person name="Oliveira U."/>
            <person name="Santos F.R."/>
            <person name="Vidigal T.H.D.A."/>
            <person name="Brescovit A.D."/>
            <person name="Santos A.J."/>
        </authorList>
    </citation>
    <scope>NUCLEOTIDE SEQUENCE</scope>
    <source>
        <tissue evidence="2">Shoot tissue taken approximately 20 cm above the soil surface</tissue>
    </source>
</reference>
<proteinExistence type="predicted"/>